<evidence type="ECO:0000256" key="1">
    <source>
        <dbReference type="SAM" id="MobiDB-lite"/>
    </source>
</evidence>
<comment type="caution">
    <text evidence="2">The sequence shown here is derived from an EMBL/GenBank/DDBJ whole genome shotgun (WGS) entry which is preliminary data.</text>
</comment>
<reference evidence="2" key="1">
    <citation type="submission" date="2019-08" db="EMBL/GenBank/DDBJ databases">
        <authorList>
            <person name="Kucharzyk K."/>
            <person name="Murdoch R.W."/>
            <person name="Higgins S."/>
            <person name="Loffler F."/>
        </authorList>
    </citation>
    <scope>NUCLEOTIDE SEQUENCE</scope>
</reference>
<sequence>MRMVKSVRATVSLAIWAVSTTSCTPHQRGKRFAHGDAGVKVHPRRQHAAQTLRQHDAAIDLRPREGQRLHGLPLRAGDQLDRTAKNLGHDGAGGQGQAQHHLHPVGERCAEAAKVQLEREHIGGEIDQHQRGRVAEDLHIPAHHGAHRLEWRE</sequence>
<proteinExistence type="predicted"/>
<evidence type="ECO:0000313" key="2">
    <source>
        <dbReference type="EMBL" id="MPN14862.1"/>
    </source>
</evidence>
<feature type="region of interest" description="Disordered" evidence="1">
    <location>
        <begin position="83"/>
        <end position="102"/>
    </location>
</feature>
<dbReference type="AlphaFoldDB" id="A0A645FMR7"/>
<dbReference type="PROSITE" id="PS51257">
    <property type="entry name" value="PROKAR_LIPOPROTEIN"/>
    <property type="match status" value="1"/>
</dbReference>
<name>A0A645FMR7_9ZZZZ</name>
<protein>
    <submittedName>
        <fullName evidence="2">Uncharacterized protein</fullName>
    </submittedName>
</protein>
<gene>
    <name evidence="2" type="ORF">SDC9_162191</name>
</gene>
<accession>A0A645FMR7</accession>
<organism evidence="2">
    <name type="scientific">bioreactor metagenome</name>
    <dbReference type="NCBI Taxonomy" id="1076179"/>
    <lineage>
        <taxon>unclassified sequences</taxon>
        <taxon>metagenomes</taxon>
        <taxon>ecological metagenomes</taxon>
    </lineage>
</organism>
<dbReference type="EMBL" id="VSSQ01061543">
    <property type="protein sequence ID" value="MPN14862.1"/>
    <property type="molecule type" value="Genomic_DNA"/>
</dbReference>